<dbReference type="Gene3D" id="2.60.40.2700">
    <property type="match status" value="1"/>
</dbReference>
<organism evidence="3 4">
    <name type="scientific">Striga hermonthica</name>
    <name type="common">Purple witchweed</name>
    <name type="synonym">Buchnera hermonthica</name>
    <dbReference type="NCBI Taxonomy" id="68872"/>
    <lineage>
        <taxon>Eukaryota</taxon>
        <taxon>Viridiplantae</taxon>
        <taxon>Streptophyta</taxon>
        <taxon>Embryophyta</taxon>
        <taxon>Tracheophyta</taxon>
        <taxon>Spermatophyta</taxon>
        <taxon>Magnoliopsida</taxon>
        <taxon>eudicotyledons</taxon>
        <taxon>Gunneridae</taxon>
        <taxon>Pentapetalae</taxon>
        <taxon>asterids</taxon>
        <taxon>lamiids</taxon>
        <taxon>Lamiales</taxon>
        <taxon>Orobanchaceae</taxon>
        <taxon>Buchnereae</taxon>
        <taxon>Striga</taxon>
    </lineage>
</organism>
<feature type="domain" description="AIR9-like A9" evidence="2">
    <location>
        <begin position="51"/>
        <end position="122"/>
    </location>
</feature>
<dbReference type="PANTHER" id="PTHR31149:SF10">
    <property type="entry name" value="OS05G0100900 PROTEIN"/>
    <property type="match status" value="1"/>
</dbReference>
<dbReference type="Pfam" id="PF23080">
    <property type="entry name" value="DUF7046"/>
    <property type="match status" value="1"/>
</dbReference>
<dbReference type="FunFam" id="2.60.40.2700:FF:000001">
    <property type="entry name" value="Transmembrane protein"/>
    <property type="match status" value="1"/>
</dbReference>
<keyword evidence="4" id="KW-1185">Reference proteome</keyword>
<accession>A0A9N7RS77</accession>
<sequence>MIPNLLLIGTLKASTTMPLDDPDSYSPFLPPVLEEPPSSFSEDDDPLPAIEGLQISGEAIPGQQLQACGYSTNGTTSCNFEWVRHSEDGSFNYVQGTKQPNYLVTADDVDTYLAIEVQPLDDRKGEWGELVKVFASEHRKITCDPVMLKCIEKTLYTGHVSYKFSLSWICKGWRYSGVVVTEKFSASTTVSIPYGRTNEFSIIDSLATERILRPDSSLTDISG</sequence>
<name>A0A9N7RS77_STRHE</name>
<dbReference type="PANTHER" id="PTHR31149">
    <property type="entry name" value="EXPRESSED PROTEIN"/>
    <property type="match status" value="1"/>
</dbReference>
<dbReference type="GO" id="GO:0005886">
    <property type="term" value="C:plasma membrane"/>
    <property type="evidence" value="ECO:0007669"/>
    <property type="project" value="TreeGrafter"/>
</dbReference>
<dbReference type="Pfam" id="PF23197">
    <property type="entry name" value="IG_AIR9"/>
    <property type="match status" value="1"/>
</dbReference>
<evidence type="ECO:0000313" key="3">
    <source>
        <dbReference type="EMBL" id="CAA0841780.1"/>
    </source>
</evidence>
<dbReference type="EMBL" id="CACSLK010034598">
    <property type="protein sequence ID" value="CAA0841780.1"/>
    <property type="molecule type" value="Genomic_DNA"/>
</dbReference>
<dbReference type="InterPro" id="IPR056284">
    <property type="entry name" value="AIR9-like_A9"/>
</dbReference>
<feature type="domain" description="DUF7046" evidence="1">
    <location>
        <begin position="177"/>
        <end position="221"/>
    </location>
</feature>
<protein>
    <submittedName>
        <fullName evidence="3">Uncharacterized protein</fullName>
    </submittedName>
</protein>
<dbReference type="InterPro" id="IPR055474">
    <property type="entry name" value="DUF7046"/>
</dbReference>
<gene>
    <name evidence="3" type="ORF">SHERM_07655</name>
</gene>
<evidence type="ECO:0000259" key="2">
    <source>
        <dbReference type="Pfam" id="PF23197"/>
    </source>
</evidence>
<comment type="caution">
    <text evidence="3">The sequence shown here is derived from an EMBL/GenBank/DDBJ whole genome shotgun (WGS) entry which is preliminary data.</text>
</comment>
<evidence type="ECO:0000313" key="4">
    <source>
        <dbReference type="Proteomes" id="UP001153555"/>
    </source>
</evidence>
<dbReference type="AlphaFoldDB" id="A0A9N7RS77"/>
<dbReference type="OrthoDB" id="1937889at2759"/>
<evidence type="ECO:0000259" key="1">
    <source>
        <dbReference type="Pfam" id="PF23080"/>
    </source>
</evidence>
<reference evidence="3" key="1">
    <citation type="submission" date="2019-12" db="EMBL/GenBank/DDBJ databases">
        <authorList>
            <person name="Scholes J."/>
        </authorList>
    </citation>
    <scope>NUCLEOTIDE SEQUENCE</scope>
</reference>
<dbReference type="Proteomes" id="UP001153555">
    <property type="component" value="Unassembled WGS sequence"/>
</dbReference>
<proteinExistence type="predicted"/>